<proteinExistence type="predicted"/>
<gene>
    <name evidence="1" type="ORF">BDN72DRAFT_274814</name>
</gene>
<protein>
    <submittedName>
        <fullName evidence="1">Uncharacterized protein</fullName>
    </submittedName>
</protein>
<sequence>MGKKIKFKEYTPRDGDKYVVVVDPWGRSGRHPTDLSNVGAWFELMLREEYPGTKALTIYTQGTHDNVIVKLPSNVDLNKILGAHRWGRILKPPYTGNEMEGTSWIYEYNYGSYNDPARTNWKSNFPEYSIGSGFPIKYPYPEPELGSSPPSDVTWAKQLPDHLRLAEDQILPALSHLGPNDEPTEEQTAGHSQLPSEAPNVDFNPPEEEQKFLTSTKEEEKPSIPMYERDSRSTTRLESAESSEPVIKADSPGPMFKRDPYEEDHDAVHLLRDVPQLSGSTSRVKTEPREDDIEPEIRVKAGRVPNKMSIDPLPSNGDYTPSDELVHLFGTYPENIFGTPMVSNTPGPSRSQTAQSPEDIKPDIKPDIRNETSIDPPGPPKDNYEPCEELKRLFGTLPGNIISSHPSLSAFTMTPNTPGPSRSQTATSSGDTPIRVKPEPEEPDIKLLASVSPSMTRTRDPRRRTAQTSGNSTTQNKRAWEGSSRENNQPKRIKPEPDW</sequence>
<keyword evidence="2" id="KW-1185">Reference proteome</keyword>
<reference evidence="1 2" key="1">
    <citation type="journal article" date="2019" name="Nat. Ecol. Evol.">
        <title>Megaphylogeny resolves global patterns of mushroom evolution.</title>
        <authorList>
            <person name="Varga T."/>
            <person name="Krizsan K."/>
            <person name="Foldi C."/>
            <person name="Dima B."/>
            <person name="Sanchez-Garcia M."/>
            <person name="Sanchez-Ramirez S."/>
            <person name="Szollosi G.J."/>
            <person name="Szarkandi J.G."/>
            <person name="Papp V."/>
            <person name="Albert L."/>
            <person name="Andreopoulos W."/>
            <person name="Angelini C."/>
            <person name="Antonin V."/>
            <person name="Barry K.W."/>
            <person name="Bougher N.L."/>
            <person name="Buchanan P."/>
            <person name="Buyck B."/>
            <person name="Bense V."/>
            <person name="Catcheside P."/>
            <person name="Chovatia M."/>
            <person name="Cooper J."/>
            <person name="Damon W."/>
            <person name="Desjardin D."/>
            <person name="Finy P."/>
            <person name="Geml J."/>
            <person name="Haridas S."/>
            <person name="Hughes K."/>
            <person name="Justo A."/>
            <person name="Karasinski D."/>
            <person name="Kautmanova I."/>
            <person name="Kiss B."/>
            <person name="Kocsube S."/>
            <person name="Kotiranta H."/>
            <person name="LaButti K.M."/>
            <person name="Lechner B.E."/>
            <person name="Liimatainen K."/>
            <person name="Lipzen A."/>
            <person name="Lukacs Z."/>
            <person name="Mihaltcheva S."/>
            <person name="Morgado L.N."/>
            <person name="Niskanen T."/>
            <person name="Noordeloos M.E."/>
            <person name="Ohm R.A."/>
            <person name="Ortiz-Santana B."/>
            <person name="Ovrebo C."/>
            <person name="Racz N."/>
            <person name="Riley R."/>
            <person name="Savchenko A."/>
            <person name="Shiryaev A."/>
            <person name="Soop K."/>
            <person name="Spirin V."/>
            <person name="Szebenyi C."/>
            <person name="Tomsovsky M."/>
            <person name="Tulloss R.E."/>
            <person name="Uehling J."/>
            <person name="Grigoriev I.V."/>
            <person name="Vagvolgyi C."/>
            <person name="Papp T."/>
            <person name="Martin F.M."/>
            <person name="Miettinen O."/>
            <person name="Hibbett D.S."/>
            <person name="Nagy L.G."/>
        </authorList>
    </citation>
    <scope>NUCLEOTIDE SEQUENCE [LARGE SCALE GENOMIC DNA]</scope>
    <source>
        <strain evidence="1 2">NL-1719</strain>
    </source>
</reference>
<dbReference type="EMBL" id="ML208481">
    <property type="protein sequence ID" value="TFK64285.1"/>
    <property type="molecule type" value="Genomic_DNA"/>
</dbReference>
<organism evidence="1 2">
    <name type="scientific">Pluteus cervinus</name>
    <dbReference type="NCBI Taxonomy" id="181527"/>
    <lineage>
        <taxon>Eukaryota</taxon>
        <taxon>Fungi</taxon>
        <taxon>Dikarya</taxon>
        <taxon>Basidiomycota</taxon>
        <taxon>Agaricomycotina</taxon>
        <taxon>Agaricomycetes</taxon>
        <taxon>Agaricomycetidae</taxon>
        <taxon>Agaricales</taxon>
        <taxon>Pluteineae</taxon>
        <taxon>Pluteaceae</taxon>
        <taxon>Pluteus</taxon>
    </lineage>
</organism>
<accession>A0ACD3AEX0</accession>
<evidence type="ECO:0000313" key="1">
    <source>
        <dbReference type="EMBL" id="TFK64285.1"/>
    </source>
</evidence>
<evidence type="ECO:0000313" key="2">
    <source>
        <dbReference type="Proteomes" id="UP000308600"/>
    </source>
</evidence>
<name>A0ACD3AEX0_9AGAR</name>
<dbReference type="Proteomes" id="UP000308600">
    <property type="component" value="Unassembled WGS sequence"/>
</dbReference>